<reference evidence="2" key="1">
    <citation type="submission" date="2020-11" db="EMBL/GenBank/DDBJ databases">
        <title>Sequencing the genomes of 1000 actinobacteria strains.</title>
        <authorList>
            <person name="Klenk H.-P."/>
        </authorList>
    </citation>
    <scope>NUCLEOTIDE SEQUENCE</scope>
    <source>
        <strain evidence="2">DSM 43175</strain>
    </source>
</reference>
<dbReference type="SUPFAM" id="SSF49879">
    <property type="entry name" value="SMAD/FHA domain"/>
    <property type="match status" value="1"/>
</dbReference>
<evidence type="ECO:0000313" key="3">
    <source>
        <dbReference type="Proteomes" id="UP000614047"/>
    </source>
</evidence>
<dbReference type="EMBL" id="JADOUA010000001">
    <property type="protein sequence ID" value="MBG6085923.1"/>
    <property type="molecule type" value="Genomic_DNA"/>
</dbReference>
<dbReference type="InterPro" id="IPR008984">
    <property type="entry name" value="SMAD_FHA_dom_sf"/>
</dbReference>
<dbReference type="RefSeq" id="WP_197008988.1">
    <property type="nucleotide sequence ID" value="NZ_BAABES010000014.1"/>
</dbReference>
<evidence type="ECO:0000313" key="2">
    <source>
        <dbReference type="EMBL" id="MBG6085923.1"/>
    </source>
</evidence>
<organism evidence="2 3">
    <name type="scientific">Actinomadura viridis</name>
    <dbReference type="NCBI Taxonomy" id="58110"/>
    <lineage>
        <taxon>Bacteria</taxon>
        <taxon>Bacillati</taxon>
        <taxon>Actinomycetota</taxon>
        <taxon>Actinomycetes</taxon>
        <taxon>Streptosporangiales</taxon>
        <taxon>Thermomonosporaceae</taxon>
        <taxon>Actinomadura</taxon>
    </lineage>
</organism>
<comment type="caution">
    <text evidence="2">The sequence shown here is derived from an EMBL/GenBank/DDBJ whole genome shotgun (WGS) entry which is preliminary data.</text>
</comment>
<dbReference type="AlphaFoldDB" id="A0A931GG20"/>
<name>A0A931GG20_9ACTN</name>
<proteinExistence type="predicted"/>
<evidence type="ECO:0000256" key="1">
    <source>
        <dbReference type="SAM" id="MobiDB-lite"/>
    </source>
</evidence>
<sequence length="260" mass="27804">MIVQHDHRVPGGPRFRGLELAAGQSATFGRGTGGVPVDVPLGDPGVSRLAGRIRPVEDHWVISNLSRSATIVVENPEGAGEFVKVAPRRADMPVPFEFSRVVVPAARGPVSFLVFAPEHLYVDAGAADDGDDATTAAFPLDETSKYFRVLVALCEPRLLDASSVVIPSVPGIIERLGGRPTRPAVNFHIDYLARKKLRVKEPAGGAKADWQRAALVALALKFNLVREEHLELLPPRDGSPPCAPGPVRCTDEPAEGPRAT</sequence>
<evidence type="ECO:0008006" key="4">
    <source>
        <dbReference type="Google" id="ProtNLM"/>
    </source>
</evidence>
<accession>A0A931GG20</accession>
<dbReference type="Proteomes" id="UP000614047">
    <property type="component" value="Unassembled WGS sequence"/>
</dbReference>
<keyword evidence="3" id="KW-1185">Reference proteome</keyword>
<gene>
    <name evidence="2" type="ORF">IW256_000036</name>
</gene>
<feature type="region of interest" description="Disordered" evidence="1">
    <location>
        <begin position="233"/>
        <end position="260"/>
    </location>
</feature>
<protein>
    <recommendedName>
        <fullName evidence="4">Serine/threonine protein kinase</fullName>
    </recommendedName>
</protein>